<name>A0A4Y2M9U9_ARAVE</name>
<proteinExistence type="predicted"/>
<organism evidence="1 2">
    <name type="scientific">Araneus ventricosus</name>
    <name type="common">Orbweaver spider</name>
    <name type="synonym">Epeira ventricosa</name>
    <dbReference type="NCBI Taxonomy" id="182803"/>
    <lineage>
        <taxon>Eukaryota</taxon>
        <taxon>Metazoa</taxon>
        <taxon>Ecdysozoa</taxon>
        <taxon>Arthropoda</taxon>
        <taxon>Chelicerata</taxon>
        <taxon>Arachnida</taxon>
        <taxon>Araneae</taxon>
        <taxon>Araneomorphae</taxon>
        <taxon>Entelegynae</taxon>
        <taxon>Araneoidea</taxon>
        <taxon>Araneidae</taxon>
        <taxon>Araneus</taxon>
    </lineage>
</organism>
<accession>A0A4Y2M9U9</accession>
<keyword evidence="2" id="KW-1185">Reference proteome</keyword>
<protein>
    <submittedName>
        <fullName evidence="1">Uncharacterized protein</fullName>
    </submittedName>
</protein>
<evidence type="ECO:0000313" key="1">
    <source>
        <dbReference type="EMBL" id="GBN23160.1"/>
    </source>
</evidence>
<dbReference type="AlphaFoldDB" id="A0A4Y2M9U9"/>
<dbReference type="Proteomes" id="UP000499080">
    <property type="component" value="Unassembled WGS sequence"/>
</dbReference>
<sequence>MIFCCHGETGFRNWPLFRKIFFYDVISKLLPVFQQNTFQSGKTLQYCYALEVASQQCCSLMVGKRFLQETMYGIPEGEWSQSTTVTHFGDVKFRRLCDKCGS</sequence>
<gene>
    <name evidence="1" type="ORF">AVEN_214969_1</name>
</gene>
<reference evidence="1 2" key="1">
    <citation type="journal article" date="2019" name="Sci. Rep.">
        <title>Orb-weaving spider Araneus ventricosus genome elucidates the spidroin gene catalogue.</title>
        <authorList>
            <person name="Kono N."/>
            <person name="Nakamura H."/>
            <person name="Ohtoshi R."/>
            <person name="Moran D.A.P."/>
            <person name="Shinohara A."/>
            <person name="Yoshida Y."/>
            <person name="Fujiwara M."/>
            <person name="Mori M."/>
            <person name="Tomita M."/>
            <person name="Arakawa K."/>
        </authorList>
    </citation>
    <scope>NUCLEOTIDE SEQUENCE [LARGE SCALE GENOMIC DNA]</scope>
</reference>
<evidence type="ECO:0000313" key="2">
    <source>
        <dbReference type="Proteomes" id="UP000499080"/>
    </source>
</evidence>
<comment type="caution">
    <text evidence="1">The sequence shown here is derived from an EMBL/GenBank/DDBJ whole genome shotgun (WGS) entry which is preliminary data.</text>
</comment>
<dbReference type="EMBL" id="BGPR01006960">
    <property type="protein sequence ID" value="GBN23160.1"/>
    <property type="molecule type" value="Genomic_DNA"/>
</dbReference>